<proteinExistence type="predicted"/>
<dbReference type="RefSeq" id="WP_369268711.1">
    <property type="nucleotide sequence ID" value="NZ_CP163432.1"/>
</dbReference>
<keyword evidence="2" id="KW-1133">Transmembrane helix</keyword>
<accession>A0AB39MTA5</accession>
<gene>
    <name evidence="3" type="ORF">AB5J55_00520</name>
</gene>
<sequence length="111" mass="11984">MAHQHVHPHTPQPHQRPWPHPPGRSFALVNGLTFAVHLLLACTAEDLLATRVAGQITLGVVALLAQGSLLLWTAARYDRTPYGDAHDGAPYGEAHDGAPYGEAAYEPHGER</sequence>
<evidence type="ECO:0000256" key="1">
    <source>
        <dbReference type="SAM" id="MobiDB-lite"/>
    </source>
</evidence>
<evidence type="ECO:0000256" key="2">
    <source>
        <dbReference type="SAM" id="Phobius"/>
    </source>
</evidence>
<feature type="transmembrane region" description="Helical" evidence="2">
    <location>
        <begin position="26"/>
        <end position="44"/>
    </location>
</feature>
<keyword evidence="2" id="KW-0812">Transmembrane</keyword>
<evidence type="ECO:0008006" key="4">
    <source>
        <dbReference type="Google" id="ProtNLM"/>
    </source>
</evidence>
<dbReference type="AlphaFoldDB" id="A0AB39MTA5"/>
<keyword evidence="2" id="KW-0472">Membrane</keyword>
<protein>
    <recommendedName>
        <fullName evidence="4">Integral membrane protein</fullName>
    </recommendedName>
</protein>
<feature type="compositionally biased region" description="Pro residues" evidence="1">
    <location>
        <begin position="10"/>
        <end position="22"/>
    </location>
</feature>
<feature type="region of interest" description="Disordered" evidence="1">
    <location>
        <begin position="1"/>
        <end position="22"/>
    </location>
</feature>
<feature type="region of interest" description="Disordered" evidence="1">
    <location>
        <begin position="83"/>
        <end position="111"/>
    </location>
</feature>
<feature type="transmembrane region" description="Helical" evidence="2">
    <location>
        <begin position="56"/>
        <end position="75"/>
    </location>
</feature>
<name>A0AB39MTA5_9ACTN</name>
<evidence type="ECO:0000313" key="3">
    <source>
        <dbReference type="EMBL" id="XDQ08253.1"/>
    </source>
</evidence>
<reference evidence="3" key="1">
    <citation type="submission" date="2024-07" db="EMBL/GenBank/DDBJ databases">
        <authorList>
            <person name="Yu S.T."/>
        </authorList>
    </citation>
    <scope>NUCLEOTIDE SEQUENCE</scope>
    <source>
        <strain evidence="3">R11</strain>
    </source>
</reference>
<organism evidence="3">
    <name type="scientific">Streptomyces sp. R11</name>
    <dbReference type="NCBI Taxonomy" id="3238625"/>
    <lineage>
        <taxon>Bacteria</taxon>
        <taxon>Bacillati</taxon>
        <taxon>Actinomycetota</taxon>
        <taxon>Actinomycetes</taxon>
        <taxon>Kitasatosporales</taxon>
        <taxon>Streptomycetaceae</taxon>
        <taxon>Streptomyces</taxon>
    </lineage>
</organism>
<dbReference type="EMBL" id="CP163432">
    <property type="protein sequence ID" value="XDQ08253.1"/>
    <property type="molecule type" value="Genomic_DNA"/>
</dbReference>